<evidence type="ECO:0000256" key="1">
    <source>
        <dbReference type="ARBA" id="ARBA00022987"/>
    </source>
</evidence>
<reference evidence="4" key="1">
    <citation type="journal article" date="2014" name="Int. J. Syst. Evol. Microbiol.">
        <title>Complete genome sequence of Corynebacterium casei LMG S-19264T (=DSM 44701T), isolated from a smear-ripened cheese.</title>
        <authorList>
            <consortium name="US DOE Joint Genome Institute (JGI-PGF)"/>
            <person name="Walter F."/>
            <person name="Albersmeier A."/>
            <person name="Kalinowski J."/>
            <person name="Ruckert C."/>
        </authorList>
    </citation>
    <scope>NUCLEOTIDE SEQUENCE</scope>
    <source>
        <strain evidence="4">CGMCC 4.7201</strain>
    </source>
</reference>
<dbReference type="PANTHER" id="PTHR36852:SF1">
    <property type="entry name" value="PROTEIN GVPL 2"/>
    <property type="match status" value="1"/>
</dbReference>
<accession>A0A917ZRX0</accession>
<reference evidence="4" key="2">
    <citation type="submission" date="2020-09" db="EMBL/GenBank/DDBJ databases">
        <authorList>
            <person name="Sun Q."/>
            <person name="Zhou Y."/>
        </authorList>
    </citation>
    <scope>NUCLEOTIDE SEQUENCE</scope>
    <source>
        <strain evidence="4">CGMCC 4.7201</strain>
    </source>
</reference>
<dbReference type="GO" id="GO:0031411">
    <property type="term" value="C:gas vesicle"/>
    <property type="evidence" value="ECO:0007669"/>
    <property type="project" value="UniProtKB-SubCell"/>
</dbReference>
<evidence type="ECO:0000313" key="5">
    <source>
        <dbReference type="Proteomes" id="UP000641932"/>
    </source>
</evidence>
<keyword evidence="1" id="KW-0304">Gas vesicle</keyword>
<name>A0A917ZRX0_9ACTN</name>
<dbReference type="EMBL" id="BMMS01000014">
    <property type="protein sequence ID" value="GGO90255.1"/>
    <property type="molecule type" value="Genomic_DNA"/>
</dbReference>
<protein>
    <submittedName>
        <fullName evidence="4">Gas vesicle protein</fullName>
    </submittedName>
</protein>
<dbReference type="RefSeq" id="WP_189132653.1">
    <property type="nucleotide sequence ID" value="NZ_BMMS01000014.1"/>
</dbReference>
<dbReference type="AlphaFoldDB" id="A0A917ZRX0"/>
<evidence type="ECO:0000256" key="3">
    <source>
        <dbReference type="ARBA" id="ARBA00035643"/>
    </source>
</evidence>
<dbReference type="InterPro" id="IPR009430">
    <property type="entry name" value="GvpL/GvpF"/>
</dbReference>
<proteinExistence type="inferred from homology"/>
<organism evidence="4 5">
    <name type="scientific">Wenjunlia tyrosinilytica</name>
    <dbReference type="NCBI Taxonomy" id="1544741"/>
    <lineage>
        <taxon>Bacteria</taxon>
        <taxon>Bacillati</taxon>
        <taxon>Actinomycetota</taxon>
        <taxon>Actinomycetes</taxon>
        <taxon>Kitasatosporales</taxon>
        <taxon>Streptomycetaceae</taxon>
        <taxon>Wenjunlia</taxon>
    </lineage>
</organism>
<dbReference type="Pfam" id="PF06386">
    <property type="entry name" value="GvpL_GvpF"/>
    <property type="match status" value="1"/>
</dbReference>
<comment type="subcellular location">
    <subcellularLocation>
        <location evidence="2">Gas vesicle</location>
    </subcellularLocation>
</comment>
<gene>
    <name evidence="4" type="ORF">GCM10012280_35360</name>
</gene>
<dbReference type="GO" id="GO:0031412">
    <property type="term" value="P:gas vesicle organization"/>
    <property type="evidence" value="ECO:0007669"/>
    <property type="project" value="InterPro"/>
</dbReference>
<sequence>MTAPVESGTGRTTVPPTATYVFAICRRPDKDVVSALPGLVDGSPVRMLAFGALAAVVQDVPTEDFCAEAWQRRLNDPTDLERCARAHHQVVCAVGAVGPTLPLALATLYHDDERARRRLTADTARFEAALGHVEGRVEWGVKVYAPHTSAEPTAAQSTTAPGPGSGRAYLAGVRRQRDVRRQLYDEGLRAAEQVDSAMRELAVEGRRLRCHGEEPTATGGRRTQVLNAAYLVEDPLRREVASTVESLRRRTGMEIEVSGPWIPYSFAGAGGGDARD</sequence>
<keyword evidence="5" id="KW-1185">Reference proteome</keyword>
<evidence type="ECO:0000256" key="2">
    <source>
        <dbReference type="ARBA" id="ARBA00035108"/>
    </source>
</evidence>
<dbReference type="PANTHER" id="PTHR36852">
    <property type="entry name" value="PROTEIN GVPL 2"/>
    <property type="match status" value="1"/>
</dbReference>
<comment type="similarity">
    <text evidence="3">Belongs to the gas vesicle GvpF/GvpL family.</text>
</comment>
<comment type="caution">
    <text evidence="4">The sequence shown here is derived from an EMBL/GenBank/DDBJ whole genome shotgun (WGS) entry which is preliminary data.</text>
</comment>
<evidence type="ECO:0000313" key="4">
    <source>
        <dbReference type="EMBL" id="GGO90255.1"/>
    </source>
</evidence>
<dbReference type="Proteomes" id="UP000641932">
    <property type="component" value="Unassembled WGS sequence"/>
</dbReference>